<dbReference type="PANTHER" id="PTHR35936">
    <property type="entry name" value="MEMBRANE-BOUND LYTIC MUREIN TRANSGLYCOSYLASE F"/>
    <property type="match status" value="1"/>
</dbReference>
<dbReference type="Gene3D" id="3.40.190.10">
    <property type="entry name" value="Periplasmic binding protein-like II"/>
    <property type="match status" value="2"/>
</dbReference>
<dbReference type="Proteomes" id="UP000070226">
    <property type="component" value="Unassembled WGS sequence"/>
</dbReference>
<comment type="caution">
    <text evidence="7">The sequence shown here is derived from an EMBL/GenBank/DDBJ whole genome shotgun (WGS) entry which is preliminary data.</text>
</comment>
<evidence type="ECO:0000256" key="4">
    <source>
        <dbReference type="RuleBase" id="RU003744"/>
    </source>
</evidence>
<sequence>MEDIMNWKKIMAVGLAAVSMMAFVSGCGSDTKKADTQLPKKIVIGLDDSFPPMGFKDDKGEIVGLDIDLAKEAAKRAGMDVEFKAIDWSSKEAELKSKKIDVLWNGLTVSPEREKNILFSDTYMKDKQYIVVRNDDNAIKGKSDLAGKVVGVQQASTGESALQNDPSGKTVKEIKSYADFVSAFMDLGIGRVDAVIADGVIARYLMTKEPGKYKIVEGTDYGVDNFAVGFRKDDTALRDKINGILAEMKKDGTADKIVEKWLGSSADLDKSDAK</sequence>
<dbReference type="STRING" id="39777.B7L28_01665"/>
<evidence type="ECO:0000313" key="8">
    <source>
        <dbReference type="Proteomes" id="UP000070226"/>
    </source>
</evidence>
<dbReference type="Pfam" id="PF00497">
    <property type="entry name" value="SBP_bac_3"/>
    <property type="match status" value="1"/>
</dbReference>
<dbReference type="InterPro" id="IPR018313">
    <property type="entry name" value="SBP_3_CS"/>
</dbReference>
<comment type="similarity">
    <text evidence="2 4">Belongs to the bacterial solute-binding protein 3 family.</text>
</comment>
<feature type="signal peptide" evidence="5">
    <location>
        <begin position="1"/>
        <end position="24"/>
    </location>
</feature>
<evidence type="ECO:0000256" key="3">
    <source>
        <dbReference type="ARBA" id="ARBA00022729"/>
    </source>
</evidence>
<evidence type="ECO:0000256" key="1">
    <source>
        <dbReference type="ARBA" id="ARBA00004196"/>
    </source>
</evidence>
<dbReference type="InterPro" id="IPR001638">
    <property type="entry name" value="Solute-binding_3/MltF_N"/>
</dbReference>
<protein>
    <submittedName>
        <fullName evidence="7">Putative lysine/arginine/ornithine ABC transporter</fullName>
    </submittedName>
</protein>
<evidence type="ECO:0000256" key="2">
    <source>
        <dbReference type="ARBA" id="ARBA00010333"/>
    </source>
</evidence>
<proteinExistence type="inferred from homology"/>
<dbReference type="GO" id="GO:0030313">
    <property type="term" value="C:cell envelope"/>
    <property type="evidence" value="ECO:0007669"/>
    <property type="project" value="UniProtKB-SubCell"/>
</dbReference>
<dbReference type="SMART" id="SM00062">
    <property type="entry name" value="PBPb"/>
    <property type="match status" value="1"/>
</dbReference>
<organism evidence="7">
    <name type="scientific">Veillonella atypica</name>
    <dbReference type="NCBI Taxonomy" id="39777"/>
    <lineage>
        <taxon>Bacteria</taxon>
        <taxon>Bacillati</taxon>
        <taxon>Bacillota</taxon>
        <taxon>Negativicutes</taxon>
        <taxon>Veillonellales</taxon>
        <taxon>Veillonellaceae</taxon>
        <taxon>Veillonella</taxon>
    </lineage>
</organism>
<dbReference type="PROSITE" id="PS01039">
    <property type="entry name" value="SBP_BACTERIAL_3"/>
    <property type="match status" value="1"/>
</dbReference>
<evidence type="ECO:0000256" key="5">
    <source>
        <dbReference type="SAM" id="SignalP"/>
    </source>
</evidence>
<keyword evidence="3 5" id="KW-0732">Signal</keyword>
<comment type="subcellular location">
    <subcellularLocation>
        <location evidence="1">Cell envelope</location>
    </subcellularLocation>
</comment>
<dbReference type="PANTHER" id="PTHR35936:SF34">
    <property type="entry name" value="ABC TRANSPORTER EXTRACELLULAR-BINDING PROTEIN YCKB-RELATED"/>
    <property type="match status" value="1"/>
</dbReference>
<dbReference type="SUPFAM" id="SSF53850">
    <property type="entry name" value="Periplasmic binding protein-like II"/>
    <property type="match status" value="1"/>
</dbReference>
<dbReference type="CDD" id="cd00996">
    <property type="entry name" value="PBP2_AatB_like"/>
    <property type="match status" value="1"/>
</dbReference>
<dbReference type="PATRIC" id="fig|39777.7.peg.388"/>
<reference evidence="7 8" key="1">
    <citation type="submission" date="2016-01" db="EMBL/GenBank/DDBJ databases">
        <authorList>
            <person name="Oliw E.H."/>
        </authorList>
    </citation>
    <scope>NUCLEOTIDE SEQUENCE [LARGE SCALE GENOMIC DNA]</scope>
    <source>
        <strain evidence="7 8">CMW7756B</strain>
    </source>
</reference>
<dbReference type="EMBL" id="LRQT01000007">
    <property type="protein sequence ID" value="KXA65252.1"/>
    <property type="molecule type" value="Genomic_DNA"/>
</dbReference>
<feature type="chain" id="PRO_5039188140" evidence="5">
    <location>
        <begin position="25"/>
        <end position="274"/>
    </location>
</feature>
<evidence type="ECO:0000259" key="6">
    <source>
        <dbReference type="SMART" id="SM00062"/>
    </source>
</evidence>
<name>A0A133S6F2_9FIRM</name>
<feature type="domain" description="Solute-binding protein family 3/N-terminal" evidence="6">
    <location>
        <begin position="41"/>
        <end position="265"/>
    </location>
</feature>
<gene>
    <name evidence="7" type="ORF">HMPREF3233_00398</name>
</gene>
<accession>A0A133S6F2</accession>
<evidence type="ECO:0000313" key="7">
    <source>
        <dbReference type="EMBL" id="KXA65252.1"/>
    </source>
</evidence>
<dbReference type="AlphaFoldDB" id="A0A133S6F2"/>